<organism evidence="3 4">
    <name type="scientific">Thermoleophilum album</name>
    <dbReference type="NCBI Taxonomy" id="29539"/>
    <lineage>
        <taxon>Bacteria</taxon>
        <taxon>Bacillati</taxon>
        <taxon>Actinomycetota</taxon>
        <taxon>Thermoleophilia</taxon>
        <taxon>Thermoleophilales</taxon>
        <taxon>Thermoleophilaceae</taxon>
        <taxon>Thermoleophilum</taxon>
    </lineage>
</organism>
<accession>A0A1H6FS42</accession>
<proteinExistence type="predicted"/>
<reference evidence="4" key="1">
    <citation type="submission" date="2016-10" db="EMBL/GenBank/DDBJ databases">
        <authorList>
            <person name="Varghese N."/>
            <person name="Submissions S."/>
        </authorList>
    </citation>
    <scope>NUCLEOTIDE SEQUENCE [LARGE SCALE GENOMIC DNA]</scope>
    <source>
        <strain evidence="4">ATCC 35263</strain>
    </source>
</reference>
<gene>
    <name evidence="3" type="ORF">SAMN02745716_1278</name>
</gene>
<dbReference type="Gene3D" id="2.30.110.10">
    <property type="entry name" value="Electron Transport, Fmn-binding Protein, Chain A"/>
    <property type="match status" value="1"/>
</dbReference>
<keyword evidence="4" id="KW-1185">Reference proteome</keyword>
<evidence type="ECO:0000313" key="3">
    <source>
        <dbReference type="EMBL" id="SEH13716.1"/>
    </source>
</evidence>
<dbReference type="EMBL" id="FNWJ01000002">
    <property type="protein sequence ID" value="SEH13716.1"/>
    <property type="molecule type" value="Genomic_DNA"/>
</dbReference>
<dbReference type="SUPFAM" id="SSF50475">
    <property type="entry name" value="FMN-binding split barrel"/>
    <property type="match status" value="1"/>
</dbReference>
<dbReference type="STRING" id="29539.SAMN02745716_1278"/>
<dbReference type="InterPro" id="IPR002563">
    <property type="entry name" value="Flavin_Rdtase-like_dom"/>
</dbReference>
<name>A0A1H6FS42_THEAL</name>
<dbReference type="SMART" id="SM00903">
    <property type="entry name" value="Flavin_Reduct"/>
    <property type="match status" value="1"/>
</dbReference>
<dbReference type="GO" id="GO:0006208">
    <property type="term" value="P:pyrimidine nucleobase catabolic process"/>
    <property type="evidence" value="ECO:0007669"/>
    <property type="project" value="TreeGrafter"/>
</dbReference>
<dbReference type="InterPro" id="IPR012349">
    <property type="entry name" value="Split_barrel_FMN-bd"/>
</dbReference>
<dbReference type="Proteomes" id="UP000222056">
    <property type="component" value="Unassembled WGS sequence"/>
</dbReference>
<dbReference type="GO" id="GO:0042602">
    <property type="term" value="F:riboflavin reductase (NADPH) activity"/>
    <property type="evidence" value="ECO:0007669"/>
    <property type="project" value="TreeGrafter"/>
</dbReference>
<evidence type="ECO:0000256" key="1">
    <source>
        <dbReference type="ARBA" id="ARBA00023002"/>
    </source>
</evidence>
<dbReference type="GO" id="GO:0010181">
    <property type="term" value="F:FMN binding"/>
    <property type="evidence" value="ECO:0007669"/>
    <property type="project" value="InterPro"/>
</dbReference>
<keyword evidence="1" id="KW-0560">Oxidoreductase</keyword>
<protein>
    <submittedName>
        <fullName evidence="3">NADH-FMN oxidoreductase RutF, flavin reductase (DIM6/NTAB) family</fullName>
    </submittedName>
</protein>
<dbReference type="Pfam" id="PF01613">
    <property type="entry name" value="Flavin_Reduct"/>
    <property type="match status" value="1"/>
</dbReference>
<evidence type="ECO:0000259" key="2">
    <source>
        <dbReference type="SMART" id="SM00903"/>
    </source>
</evidence>
<dbReference type="AlphaFoldDB" id="A0A1H6FS42"/>
<dbReference type="InterPro" id="IPR050268">
    <property type="entry name" value="NADH-dep_flavin_reductase"/>
</dbReference>
<feature type="domain" description="Flavin reductase like" evidence="2">
    <location>
        <begin position="1"/>
        <end position="142"/>
    </location>
</feature>
<evidence type="ECO:0000313" key="4">
    <source>
        <dbReference type="Proteomes" id="UP000222056"/>
    </source>
</evidence>
<dbReference type="PANTHER" id="PTHR30466">
    <property type="entry name" value="FLAVIN REDUCTASE"/>
    <property type="match status" value="1"/>
</dbReference>
<dbReference type="PANTHER" id="PTHR30466:SF1">
    <property type="entry name" value="FMN REDUCTASE (NADH) RUTF"/>
    <property type="match status" value="1"/>
</dbReference>
<sequence>MLPAGVCVVTARDAAGSPRGLLATSVSSYSASPPSLLLSVARSARSHSAITEGRRFGVHLLRAERGLAIAERFAAKAEDKFAGLAWRWDEGVPCLEDVIWYLRCRRSATFGHHDHTIVVGDVEVGEVHPGEPLLYARRRMDWLLRPGE</sequence>